<dbReference type="RefSeq" id="WP_317626997.1">
    <property type="nucleotide sequence ID" value="NZ_JANFFA010000004.1"/>
</dbReference>
<sequence>MMEKIGVCGLVSWLVGLVVGIWAYVAVSEMTFWLPAVLIGVALAAFIGLVLGGLFCGLMKGDDAAHGAAHDGAAAGHHDHAHADVGIEALAEAEAGALEAGARAAGIDPAEAAREKEMLDARINAERSVDTAEGEGAEVEAAAEARAETKAEAVAADAPETVTSEAPAADETESETETETAASGTGSALADEFVSEAEAGDRDAGADALAAAAATPDYDGDGVHEGTDEGAKPATLSAPRDGGADNLKEIKGVGPKLEAMLHGMGFYHFDQIASWGADEVAWVDANIKGFKGRVSRDNWVEQAKILASGGDTEFSSRVGKGEVY</sequence>
<feature type="transmembrane region" description="Helical" evidence="2">
    <location>
        <begin position="7"/>
        <end position="26"/>
    </location>
</feature>
<dbReference type="EMBL" id="JANFFA010000004">
    <property type="protein sequence ID" value="MDQ2095377.1"/>
    <property type="molecule type" value="Genomic_DNA"/>
</dbReference>
<keyword evidence="2" id="KW-0812">Transmembrane</keyword>
<evidence type="ECO:0008006" key="5">
    <source>
        <dbReference type="Google" id="ProtNLM"/>
    </source>
</evidence>
<proteinExistence type="predicted"/>
<feature type="region of interest" description="Disordered" evidence="1">
    <location>
        <begin position="126"/>
        <end position="188"/>
    </location>
</feature>
<keyword evidence="2" id="KW-1133">Transmembrane helix</keyword>
<feature type="region of interest" description="Disordered" evidence="1">
    <location>
        <begin position="215"/>
        <end position="246"/>
    </location>
</feature>
<feature type="compositionally biased region" description="Low complexity" evidence="1">
    <location>
        <begin position="179"/>
        <end position="188"/>
    </location>
</feature>
<feature type="compositionally biased region" description="Basic and acidic residues" evidence="1">
    <location>
        <begin position="221"/>
        <end position="231"/>
    </location>
</feature>
<organism evidence="3 4">
    <name type="scientific">Rhodalgimonas zhirmunskyi</name>
    <dbReference type="NCBI Taxonomy" id="2964767"/>
    <lineage>
        <taxon>Bacteria</taxon>
        <taxon>Pseudomonadati</taxon>
        <taxon>Pseudomonadota</taxon>
        <taxon>Alphaproteobacteria</taxon>
        <taxon>Rhodobacterales</taxon>
        <taxon>Roseobacteraceae</taxon>
        <taxon>Rhodalgimonas</taxon>
    </lineage>
</organism>
<feature type="compositionally biased region" description="Low complexity" evidence="1">
    <location>
        <begin position="152"/>
        <end position="167"/>
    </location>
</feature>
<keyword evidence="4" id="KW-1185">Reference proteome</keyword>
<dbReference type="Proteomes" id="UP001227162">
    <property type="component" value="Unassembled WGS sequence"/>
</dbReference>
<evidence type="ECO:0000313" key="4">
    <source>
        <dbReference type="Proteomes" id="UP001227162"/>
    </source>
</evidence>
<dbReference type="AlphaFoldDB" id="A0AAJ1X895"/>
<evidence type="ECO:0000256" key="2">
    <source>
        <dbReference type="SAM" id="Phobius"/>
    </source>
</evidence>
<name>A0AAJ1X895_9RHOB</name>
<feature type="transmembrane region" description="Helical" evidence="2">
    <location>
        <begin position="32"/>
        <end position="56"/>
    </location>
</feature>
<reference evidence="3" key="1">
    <citation type="submission" date="2022-07" db="EMBL/GenBank/DDBJ databases">
        <authorList>
            <person name="Otstavnykh N."/>
            <person name="Isaeva M."/>
            <person name="Bystritskaya E."/>
        </authorList>
    </citation>
    <scope>NUCLEOTIDE SEQUENCE</scope>
    <source>
        <strain evidence="3">10Alg 79</strain>
    </source>
</reference>
<keyword evidence="2" id="KW-0472">Membrane</keyword>
<reference evidence="3" key="2">
    <citation type="submission" date="2023-04" db="EMBL/GenBank/DDBJ databases">
        <title>'Rhodoalgimonas zhirmunskyi' gen. nov., isolated from a red alga.</title>
        <authorList>
            <person name="Nedashkovskaya O.I."/>
            <person name="Otstavnykh N.Y."/>
            <person name="Bystritskaya E.P."/>
            <person name="Balabanova L.A."/>
            <person name="Isaeva M.P."/>
        </authorList>
    </citation>
    <scope>NUCLEOTIDE SEQUENCE</scope>
    <source>
        <strain evidence="3">10Alg 79</strain>
    </source>
</reference>
<feature type="compositionally biased region" description="Acidic residues" evidence="1">
    <location>
        <begin position="168"/>
        <end position="178"/>
    </location>
</feature>
<accession>A0AAJ1X895</accession>
<gene>
    <name evidence="3" type="ORF">NOI20_14760</name>
</gene>
<evidence type="ECO:0000256" key="1">
    <source>
        <dbReference type="SAM" id="MobiDB-lite"/>
    </source>
</evidence>
<evidence type="ECO:0000313" key="3">
    <source>
        <dbReference type="EMBL" id="MDQ2095377.1"/>
    </source>
</evidence>
<protein>
    <recommendedName>
        <fullName evidence="5">NADH dehydrogenase subunit E</fullName>
    </recommendedName>
</protein>
<comment type="caution">
    <text evidence="3">The sequence shown here is derived from an EMBL/GenBank/DDBJ whole genome shotgun (WGS) entry which is preliminary data.</text>
</comment>
<dbReference type="Gene3D" id="1.10.150.20">
    <property type="entry name" value="5' to 3' exonuclease, C-terminal subdomain"/>
    <property type="match status" value="1"/>
</dbReference>